<dbReference type="Gene3D" id="3.90.1570.10">
    <property type="entry name" value="tt1808, chain A"/>
    <property type="match status" value="1"/>
</dbReference>
<dbReference type="CDD" id="cd06260">
    <property type="entry name" value="DUF820-like"/>
    <property type="match status" value="1"/>
</dbReference>
<dbReference type="InterPro" id="IPR008538">
    <property type="entry name" value="Uma2"/>
</dbReference>
<keyword evidence="2" id="KW-0378">Hydrolase</keyword>
<dbReference type="InterPro" id="IPR011335">
    <property type="entry name" value="Restrct_endonuc-II-like"/>
</dbReference>
<accession>A0ABW4LWD0</accession>
<dbReference type="Pfam" id="PF05685">
    <property type="entry name" value="Uma2"/>
    <property type="match status" value="1"/>
</dbReference>
<dbReference type="PANTHER" id="PTHR34107">
    <property type="entry name" value="SLL0198 PROTEIN-RELATED"/>
    <property type="match status" value="1"/>
</dbReference>
<evidence type="ECO:0000313" key="2">
    <source>
        <dbReference type="EMBL" id="MFD1739489.1"/>
    </source>
</evidence>
<gene>
    <name evidence="2" type="ORF">ACFSCX_23695</name>
</gene>
<keyword evidence="2" id="KW-0255">Endonuclease</keyword>
<dbReference type="GO" id="GO:0004519">
    <property type="term" value="F:endonuclease activity"/>
    <property type="evidence" value="ECO:0007669"/>
    <property type="project" value="UniProtKB-KW"/>
</dbReference>
<dbReference type="InterPro" id="IPR012296">
    <property type="entry name" value="Nuclease_put_TT1808"/>
</dbReference>
<dbReference type="SUPFAM" id="SSF52980">
    <property type="entry name" value="Restriction endonuclease-like"/>
    <property type="match status" value="1"/>
</dbReference>
<keyword evidence="2" id="KW-0540">Nuclease</keyword>
<sequence length="192" mass="22169">MTRPKNPSHLIKESGWTVDDYYQLPEDGNQYEIINGVLELKPSPSTTHQRISHQLGKKITDSCDRDYIILYAPVDVILSENETRQPDILMIHRSREHIIEEHAVVGTPDLVVEILSPNSIKRDRSVKHESYARFGVPEYWIVDPGNLVIEQYIQIEEGQPYQLMNVFTEKEQVNSERVPCLSFTVGDVLQIR</sequence>
<reference evidence="3" key="1">
    <citation type="journal article" date="2019" name="Int. J. Syst. Evol. Microbiol.">
        <title>The Global Catalogue of Microorganisms (GCM) 10K type strain sequencing project: providing services to taxonomists for standard genome sequencing and annotation.</title>
        <authorList>
            <consortium name="The Broad Institute Genomics Platform"/>
            <consortium name="The Broad Institute Genome Sequencing Center for Infectious Disease"/>
            <person name="Wu L."/>
            <person name="Ma J."/>
        </authorList>
    </citation>
    <scope>NUCLEOTIDE SEQUENCE [LARGE SCALE GENOMIC DNA]</scope>
    <source>
        <strain evidence="3">CCUG 49339</strain>
    </source>
</reference>
<evidence type="ECO:0000313" key="3">
    <source>
        <dbReference type="Proteomes" id="UP001597214"/>
    </source>
</evidence>
<comment type="caution">
    <text evidence="2">The sequence shown here is derived from an EMBL/GenBank/DDBJ whole genome shotgun (WGS) entry which is preliminary data.</text>
</comment>
<keyword evidence="3" id="KW-1185">Reference proteome</keyword>
<dbReference type="PANTHER" id="PTHR34107:SF4">
    <property type="entry name" value="SLL1222 PROTEIN"/>
    <property type="match status" value="1"/>
</dbReference>
<dbReference type="EMBL" id="JBHUEM010000055">
    <property type="protein sequence ID" value="MFD1739489.1"/>
    <property type="molecule type" value="Genomic_DNA"/>
</dbReference>
<feature type="domain" description="Putative restriction endonuclease" evidence="1">
    <location>
        <begin position="18"/>
        <end position="181"/>
    </location>
</feature>
<name>A0ABW4LWD0_9BACI</name>
<dbReference type="RefSeq" id="WP_377930729.1">
    <property type="nucleotide sequence ID" value="NZ_JBHUEM010000055.1"/>
</dbReference>
<protein>
    <submittedName>
        <fullName evidence="2">Uma2 family endonuclease</fullName>
    </submittedName>
</protein>
<organism evidence="2 3">
    <name type="scientific">Bacillus salitolerans</name>
    <dbReference type="NCBI Taxonomy" id="1437434"/>
    <lineage>
        <taxon>Bacteria</taxon>
        <taxon>Bacillati</taxon>
        <taxon>Bacillota</taxon>
        <taxon>Bacilli</taxon>
        <taxon>Bacillales</taxon>
        <taxon>Bacillaceae</taxon>
        <taxon>Bacillus</taxon>
    </lineage>
</organism>
<evidence type="ECO:0000259" key="1">
    <source>
        <dbReference type="Pfam" id="PF05685"/>
    </source>
</evidence>
<dbReference type="Proteomes" id="UP001597214">
    <property type="component" value="Unassembled WGS sequence"/>
</dbReference>
<proteinExistence type="predicted"/>